<dbReference type="GO" id="GO:0003723">
    <property type="term" value="F:RNA binding"/>
    <property type="evidence" value="ECO:0007669"/>
    <property type="project" value="EnsemblPlants"/>
</dbReference>
<dbReference type="GO" id="GO:0051607">
    <property type="term" value="P:defense response to virus"/>
    <property type="evidence" value="ECO:0007669"/>
    <property type="project" value="EnsemblPlants"/>
</dbReference>
<comment type="caution">
    <text evidence="3">The sequence shown here is derived from an EMBL/GenBank/DDBJ whole genome shotgun (WGS) entry which is preliminary data.</text>
</comment>
<dbReference type="GO" id="GO:0002230">
    <property type="term" value="P:positive regulation of defense response to virus by host"/>
    <property type="evidence" value="ECO:0007669"/>
    <property type="project" value="EnsemblPlants"/>
</dbReference>
<sequence length="322" mass="35890">MQHLLDLQENRTHFADPKWESNSSPTHHHLTQTSNANANANLDRVLFQDLVEIVPLVQSLIDRKASSSFTRRGSVTYTKTPSRDSLSKKVPNRNGAQSMPARKKRESASNNPDADSVLSFSSKASAAEKDDDEELDALRVQLEDLQRKLLEKDELLKSSEISKNEVSAVQAKLEELKRQAAQKDSVIKASQLQLSDAKIKLADKQAALEKLQWEAMTSNKSADKLQGELDSLRGDISTIMILFEGLVKTDSTPSAEDYDISPCTVDHLPYIDDWDESQMQRMEAARKAYEAAVVAAKERQDEESIAAAANARLHLQSFVLKT</sequence>
<feature type="compositionally biased region" description="Polar residues" evidence="2">
    <location>
        <begin position="20"/>
        <end position="32"/>
    </location>
</feature>
<dbReference type="GO" id="GO:0051493">
    <property type="term" value="P:regulation of cytoskeleton organization"/>
    <property type="evidence" value="ECO:0007669"/>
    <property type="project" value="EnsemblPlants"/>
</dbReference>
<dbReference type="GO" id="GO:0043622">
    <property type="term" value="P:cortical microtubule organization"/>
    <property type="evidence" value="ECO:0007669"/>
    <property type="project" value="EnsemblPlants"/>
</dbReference>
<dbReference type="GO" id="GO:0051224">
    <property type="term" value="P:negative regulation of protein transport"/>
    <property type="evidence" value="ECO:0007669"/>
    <property type="project" value="EnsemblPlants"/>
</dbReference>
<proteinExistence type="predicted"/>
<protein>
    <recommendedName>
        <fullName evidence="5">Movement protein binding protein 2C</fullName>
    </recommendedName>
</protein>
<dbReference type="GO" id="GO:0008017">
    <property type="term" value="F:microtubule binding"/>
    <property type="evidence" value="ECO:0007669"/>
    <property type="project" value="InterPro"/>
</dbReference>
<accession>A0A2P6P370</accession>
<dbReference type="InterPro" id="IPR040289">
    <property type="entry name" value="MBP2C"/>
</dbReference>
<evidence type="ECO:0000256" key="2">
    <source>
        <dbReference type="SAM" id="MobiDB-lite"/>
    </source>
</evidence>
<feature type="compositionally biased region" description="Polar residues" evidence="2">
    <location>
        <begin position="70"/>
        <end position="80"/>
    </location>
</feature>
<feature type="region of interest" description="Disordered" evidence="2">
    <location>
        <begin position="1"/>
        <end position="32"/>
    </location>
</feature>
<dbReference type="Proteomes" id="UP000238479">
    <property type="component" value="Chromosome 7"/>
</dbReference>
<keyword evidence="1" id="KW-0175">Coiled coil</keyword>
<reference evidence="3 4" key="1">
    <citation type="journal article" date="2018" name="Nat. Genet.">
        <title>The Rosa genome provides new insights in the design of modern roses.</title>
        <authorList>
            <person name="Bendahmane M."/>
        </authorList>
    </citation>
    <scope>NUCLEOTIDE SEQUENCE [LARGE SCALE GENOMIC DNA]</scope>
    <source>
        <strain evidence="4">cv. Old Blush</strain>
    </source>
</reference>
<dbReference type="AlphaFoldDB" id="A0A2P6P370"/>
<dbReference type="PANTHER" id="PTHR35502:SF2">
    <property type="entry name" value="PROTEIN MICROTUBULE BINDING PROTEIN 2C"/>
    <property type="match status" value="1"/>
</dbReference>
<dbReference type="GO" id="GO:0015630">
    <property type="term" value="C:microtubule cytoskeleton"/>
    <property type="evidence" value="ECO:0007669"/>
    <property type="project" value="EnsemblPlants"/>
</dbReference>
<dbReference type="GO" id="GO:0010375">
    <property type="term" value="P:stomatal complex patterning"/>
    <property type="evidence" value="ECO:0007669"/>
    <property type="project" value="EnsemblPlants"/>
</dbReference>
<keyword evidence="4" id="KW-1185">Reference proteome</keyword>
<evidence type="ECO:0000313" key="4">
    <source>
        <dbReference type="Proteomes" id="UP000238479"/>
    </source>
</evidence>
<evidence type="ECO:0000256" key="1">
    <source>
        <dbReference type="SAM" id="Coils"/>
    </source>
</evidence>
<dbReference type="OrthoDB" id="1915670at2759"/>
<dbReference type="OMA" id="QWEPMIS"/>
<feature type="region of interest" description="Disordered" evidence="2">
    <location>
        <begin position="70"/>
        <end position="117"/>
    </location>
</feature>
<feature type="compositionally biased region" description="Basic and acidic residues" evidence="2">
    <location>
        <begin position="1"/>
        <end position="19"/>
    </location>
</feature>
<dbReference type="EMBL" id="PDCK01000045">
    <property type="protein sequence ID" value="PRQ16393.1"/>
    <property type="molecule type" value="Genomic_DNA"/>
</dbReference>
<gene>
    <name evidence="3" type="ORF">RchiOBHm_Chr7g0183731</name>
</gene>
<dbReference type="Gramene" id="PRQ16393">
    <property type="protein sequence ID" value="PRQ16393"/>
    <property type="gene ID" value="RchiOBHm_Chr7g0183731"/>
</dbReference>
<feature type="coiled-coil region" evidence="1">
    <location>
        <begin position="128"/>
        <end position="214"/>
    </location>
</feature>
<name>A0A2P6P370_ROSCH</name>
<dbReference type="GO" id="GO:0009414">
    <property type="term" value="P:response to water deprivation"/>
    <property type="evidence" value="ECO:0007669"/>
    <property type="project" value="EnsemblPlants"/>
</dbReference>
<dbReference type="PANTHER" id="PTHR35502">
    <property type="entry name" value="PROTEIN MICROTUBULE BINDING PROTEIN 2C"/>
    <property type="match status" value="1"/>
</dbReference>
<dbReference type="GO" id="GO:0010497">
    <property type="term" value="P:plasmodesmata-mediated intercellular transport"/>
    <property type="evidence" value="ECO:0007669"/>
    <property type="project" value="EnsemblPlants"/>
</dbReference>
<dbReference type="STRING" id="74649.A0A2P6P370"/>
<organism evidence="3 4">
    <name type="scientific">Rosa chinensis</name>
    <name type="common">China rose</name>
    <dbReference type="NCBI Taxonomy" id="74649"/>
    <lineage>
        <taxon>Eukaryota</taxon>
        <taxon>Viridiplantae</taxon>
        <taxon>Streptophyta</taxon>
        <taxon>Embryophyta</taxon>
        <taxon>Tracheophyta</taxon>
        <taxon>Spermatophyta</taxon>
        <taxon>Magnoliopsida</taxon>
        <taxon>eudicotyledons</taxon>
        <taxon>Gunneridae</taxon>
        <taxon>Pentapetalae</taxon>
        <taxon>rosids</taxon>
        <taxon>fabids</taxon>
        <taxon>Rosales</taxon>
        <taxon>Rosaceae</taxon>
        <taxon>Rosoideae</taxon>
        <taxon>Rosoideae incertae sedis</taxon>
        <taxon>Rosa</taxon>
    </lineage>
</organism>
<evidence type="ECO:0008006" key="5">
    <source>
        <dbReference type="Google" id="ProtNLM"/>
    </source>
</evidence>
<evidence type="ECO:0000313" key="3">
    <source>
        <dbReference type="EMBL" id="PRQ16393.1"/>
    </source>
</evidence>